<dbReference type="PANTHER" id="PTHR34778">
    <property type="entry name" value="OS02G0580700 PROTEIN"/>
    <property type="match status" value="1"/>
</dbReference>
<feature type="compositionally biased region" description="Polar residues" evidence="2">
    <location>
        <begin position="248"/>
        <end position="264"/>
    </location>
</feature>
<dbReference type="OrthoDB" id="657513at2759"/>
<keyword evidence="1" id="KW-0175">Coiled coil</keyword>
<evidence type="ECO:0000256" key="2">
    <source>
        <dbReference type="SAM" id="MobiDB-lite"/>
    </source>
</evidence>
<protein>
    <submittedName>
        <fullName evidence="3">Uncharacterized protein</fullName>
    </submittedName>
</protein>
<proteinExistence type="predicted"/>
<evidence type="ECO:0000313" key="3">
    <source>
        <dbReference type="EMBL" id="PIA62339.1"/>
    </source>
</evidence>
<feature type="region of interest" description="Disordered" evidence="2">
    <location>
        <begin position="534"/>
        <end position="561"/>
    </location>
</feature>
<dbReference type="EMBL" id="KZ305019">
    <property type="protein sequence ID" value="PIA62339.1"/>
    <property type="molecule type" value="Genomic_DNA"/>
</dbReference>
<feature type="non-terminal residue" evidence="3">
    <location>
        <position position="1"/>
    </location>
</feature>
<evidence type="ECO:0000313" key="4">
    <source>
        <dbReference type="Proteomes" id="UP000230069"/>
    </source>
</evidence>
<feature type="region of interest" description="Disordered" evidence="2">
    <location>
        <begin position="1"/>
        <end position="34"/>
    </location>
</feature>
<gene>
    <name evidence="3" type="ORF">AQUCO_00200379v1</name>
</gene>
<accession>A0A2G5F2Z9</accession>
<sequence length="604" mass="68576">NHSCKKSKQPSQFPFKTSFVPNSKSNRIMDDDDESQKMDVLKKVYADIILNTAKEAAARIMVSERKAKYYQQNVVSTKEEALNMLLRVKQVMDSKIAESEMISLRQRLKIEELEAQLHEAEDIVTDLRDQLKEVQNELENMKKAAIKPVEEQTLKRSHENSSEENKQNSFKAVYLPLWSGFKDASFYQKKLCDKCCLAAENALPTTESSCKIPMENIAGKPDLASIIMTNKEHELYRNGCTQRIRAFEQNSVDGKSHAPTQTDDGSIIKEDGTAELTSSVASLRKDNKKLAEKKPTGLEESLGKDISSDKGQNVKFQRFSLRKTKSIYRKTIAVPCANQVVRSFDKGQDVNFRRVSLRKSKSKYRKTIVPSLNQVVKMCSVSTRSKAFPCQGSSFAESGEDLSRIEEEEVQTNSESHLHPVSSLDKTNKAEVSKDVNVQNAVGEDNLLIDKSELSRQSQTIAGNSGLTNRWQNYDAVGVPTDSDSQRVETCDTNVDTKTETVKDRLLKYTFRRKRKKGSSSCPDESELQEKKAIKKRSGEKQISISEPHKSSLTTESSRDSRRLVQVARQGGVGDWRSLSVRFFMVYRMHFLYIWHWRSANIFI</sequence>
<reference evidence="3 4" key="1">
    <citation type="submission" date="2017-09" db="EMBL/GenBank/DDBJ databases">
        <title>WGS assembly of Aquilegia coerulea Goldsmith.</title>
        <authorList>
            <person name="Hodges S."/>
            <person name="Kramer E."/>
            <person name="Nordborg M."/>
            <person name="Tomkins J."/>
            <person name="Borevitz J."/>
            <person name="Derieg N."/>
            <person name="Yan J."/>
            <person name="Mihaltcheva S."/>
            <person name="Hayes R.D."/>
            <person name="Rokhsar D."/>
        </authorList>
    </citation>
    <scope>NUCLEOTIDE SEQUENCE [LARGE SCALE GENOMIC DNA]</scope>
    <source>
        <strain evidence="4">cv. Goldsmith</strain>
    </source>
</reference>
<name>A0A2G5F2Z9_AQUCA</name>
<dbReference type="Proteomes" id="UP000230069">
    <property type="component" value="Unassembled WGS sequence"/>
</dbReference>
<feature type="coiled-coil region" evidence="1">
    <location>
        <begin position="101"/>
        <end position="147"/>
    </location>
</feature>
<feature type="region of interest" description="Disordered" evidence="2">
    <location>
        <begin position="409"/>
        <end position="430"/>
    </location>
</feature>
<dbReference type="PANTHER" id="PTHR34778:SF2">
    <property type="entry name" value="OS02G0580700 PROTEIN"/>
    <property type="match status" value="1"/>
</dbReference>
<keyword evidence="4" id="KW-1185">Reference proteome</keyword>
<feature type="region of interest" description="Disordered" evidence="2">
    <location>
        <begin position="248"/>
        <end position="269"/>
    </location>
</feature>
<evidence type="ECO:0000256" key="1">
    <source>
        <dbReference type="SAM" id="Coils"/>
    </source>
</evidence>
<organism evidence="3 4">
    <name type="scientific">Aquilegia coerulea</name>
    <name type="common">Rocky mountain columbine</name>
    <dbReference type="NCBI Taxonomy" id="218851"/>
    <lineage>
        <taxon>Eukaryota</taxon>
        <taxon>Viridiplantae</taxon>
        <taxon>Streptophyta</taxon>
        <taxon>Embryophyta</taxon>
        <taxon>Tracheophyta</taxon>
        <taxon>Spermatophyta</taxon>
        <taxon>Magnoliopsida</taxon>
        <taxon>Ranunculales</taxon>
        <taxon>Ranunculaceae</taxon>
        <taxon>Thalictroideae</taxon>
        <taxon>Aquilegia</taxon>
    </lineage>
</organism>
<feature type="compositionally biased region" description="Polar residues" evidence="2">
    <location>
        <begin position="541"/>
        <end position="556"/>
    </location>
</feature>
<dbReference type="AlphaFoldDB" id="A0A2G5F2Z9"/>
<feature type="compositionally biased region" description="Polar residues" evidence="2">
    <location>
        <begin position="9"/>
        <end position="26"/>
    </location>
</feature>